<protein>
    <recommendedName>
        <fullName evidence="4">SmpA / OmlA family protein</fullName>
    </recommendedName>
</protein>
<comment type="caution">
    <text evidence="2">The sequence shown here is derived from an EMBL/GenBank/DDBJ whole genome shotgun (WGS) entry which is preliminary data.</text>
</comment>
<evidence type="ECO:0000256" key="1">
    <source>
        <dbReference type="SAM" id="SignalP"/>
    </source>
</evidence>
<gene>
    <name evidence="2" type="ORF">NX784_08690</name>
</gene>
<feature type="signal peptide" evidence="1">
    <location>
        <begin position="1"/>
        <end position="26"/>
    </location>
</feature>
<reference evidence="2 3" key="1">
    <citation type="submission" date="2022-08" db="EMBL/GenBank/DDBJ databases">
        <title>Reclassification of Massilia species as members of the genera Telluria, Duganella, Pseudoduganella, Mokoshia gen. nov. and Zemynaea gen. nov. using orthogonal and non-orthogonal genome-based approaches.</title>
        <authorList>
            <person name="Bowman J.P."/>
        </authorList>
    </citation>
    <scope>NUCLEOTIDE SEQUENCE [LARGE SCALE GENOMIC DNA]</scope>
    <source>
        <strain evidence="2 3">JCM 31316</strain>
    </source>
</reference>
<feature type="chain" id="PRO_5045095251" description="SmpA / OmlA family protein" evidence="1">
    <location>
        <begin position="27"/>
        <end position="172"/>
    </location>
</feature>
<dbReference type="RefSeq" id="WP_258816261.1">
    <property type="nucleotide sequence ID" value="NZ_JANUGW010000005.1"/>
</dbReference>
<sequence length="172" mass="19399">MPAPSRTTWRTAGLMAATVLALSACATVFRQPPPIGAPLTAVTAALGQPAATYPEPDGGQVLEYRGQPMGQFQYMARIGPDGRLISYEQVLTSENFAQVKVDHWTKDDILRHFGRPAEVSRVYVHDYEVWSYRYKEAGVWNSLMNVHFDAQGIVRQMLNGPDPMYDERFRHR</sequence>
<evidence type="ECO:0000313" key="2">
    <source>
        <dbReference type="EMBL" id="MCS0581668.1"/>
    </source>
</evidence>
<keyword evidence="1" id="KW-0732">Signal</keyword>
<dbReference type="PROSITE" id="PS51257">
    <property type="entry name" value="PROKAR_LIPOPROTEIN"/>
    <property type="match status" value="1"/>
</dbReference>
<organism evidence="2 3">
    <name type="scientific">Massilia pinisoli</name>
    <dbReference type="NCBI Taxonomy" id="1772194"/>
    <lineage>
        <taxon>Bacteria</taxon>
        <taxon>Pseudomonadati</taxon>
        <taxon>Pseudomonadota</taxon>
        <taxon>Betaproteobacteria</taxon>
        <taxon>Burkholderiales</taxon>
        <taxon>Oxalobacteraceae</taxon>
        <taxon>Telluria group</taxon>
        <taxon>Massilia</taxon>
    </lineage>
</organism>
<proteinExistence type="predicted"/>
<dbReference type="EMBL" id="JANUGW010000005">
    <property type="protein sequence ID" value="MCS0581668.1"/>
    <property type="molecule type" value="Genomic_DNA"/>
</dbReference>
<accession>A0ABT1ZP22</accession>
<keyword evidence="3" id="KW-1185">Reference proteome</keyword>
<evidence type="ECO:0000313" key="3">
    <source>
        <dbReference type="Proteomes" id="UP001204151"/>
    </source>
</evidence>
<dbReference type="Proteomes" id="UP001204151">
    <property type="component" value="Unassembled WGS sequence"/>
</dbReference>
<name>A0ABT1ZP22_9BURK</name>
<evidence type="ECO:0008006" key="4">
    <source>
        <dbReference type="Google" id="ProtNLM"/>
    </source>
</evidence>